<reference evidence="3" key="1">
    <citation type="submission" date="2014-09" db="EMBL/GenBank/DDBJ databases">
        <authorList>
            <person name="Gomez-Valero L."/>
        </authorList>
    </citation>
    <scope>NUCLEOTIDE SEQUENCE [LARGE SCALE GENOMIC DNA]</scope>
    <source>
        <strain evidence="3">ATCC35250</strain>
    </source>
</reference>
<feature type="compositionally biased region" description="Polar residues" evidence="1">
    <location>
        <begin position="631"/>
        <end position="640"/>
    </location>
</feature>
<dbReference type="KEGG" id="lha:LHA_1332"/>
<dbReference type="SUPFAM" id="SSF52540">
    <property type="entry name" value="P-loop containing nucleoside triphosphate hydrolases"/>
    <property type="match status" value="1"/>
</dbReference>
<sequence length="1268" mass="143035">MKYQILYDQNRIDSEIITQHSGTIAQIMAQELGYPKVKKLKGISYQNEDVFRAKTDRKQRLVYTYTSYQGEKTLLILYILDDHKYNKIKHQLKGETVIGVQPLEENSNKNSSAPKEKIENITMLPSVSYNQMTLVLDDAQQQAIQQKTPLLLAGVPGAGKTVLLYNLMIRAMDSNHDSEIQAGTTLFISQSESLLKTLKNDYQQSPLETRPTVQFSTWSQLLQAQYPDRKQVSEDEFSQFLKKSKLKTELPHEVHYELSLIAALGVDDYQKLASRQSYYSDNPSKKKALISFLQLWQNDLETNKLFDPMVTRLDPLKTPRFNNVFCDEAQNLPPVALLDFITYAKDKRIAICLDTEQCLLSSPFIHNCIKMLLQKHYGSYNAHALSRTWRCPPKIIAVAEHLMNKKHQLDSGNRRLYSHIQSAQPDGGVVTWLNDSVLEELSQHGKSASTVVLTELLSQGERERIIKSLGTNNILSSSQAIGLDFNIVILWKPITQNPYLWSLYQKWQTQKSFDVTLQELNALNALYVSITRSQNAVCIYETDKRALRFGEFLLGVLPLNQIMFSTVKLTLEEESKLWEKAIEHHLAEKRFDVARELMQFHLKMDLASIERRIRDSQKSEQKKASYENDDNSPATVQTLTPEKKITQSTDSKEGNQSSKSVEKFSKIESKQEASKPNNKASKKEATRKYIAGLLKNPSPTNLLALFAHKNAQTYLFDEPNAKGLCLFMQLAMNFDVDVNVFTELCIQYLQTISSRLTAELLTQSLSSNFTLLYYFSHNSQGCRFLNKLLHVNPRLADNMDPRMLLMIPTGFDKSTLYNLALYAAGRQFLSALIKFNPELGKKLPAEALFNIPKNTPELKNSSVFSWLAMSAEGAKLLSTLLRINPELFKNMPAKFLKLIQPGIYADEVTLTTSITSFVYLSENQPGRKFLCELLELNPELLKSISAEMLFRRNPQKPEQDVSRTPFALLANCVDGDGHQLLELIFRANPALFKAITPENLSLKNSLTKKKVCSPLLGLTGGKGLPRLLKMCPELAMSVTSEELYNVYENGSSGVAPFSLLCRDAGHETLERLFSANPALAKDLTGQFLTHIQPAAPGKKVYLSPLYLLSLSSAGIRVLNKLLSLNPQIAQDIMGAYLLFSHDISPSMLSSTPLFSLASDVFGCQFLDSLVTLNPDIKFSDKFLFNPLSAKDPTTLEQILRKNKFGISFLKKIGLDKENAPDTLEKDSALESYDNVKTENVETKVSQGGFFARKGNNNNEVKEGYTASP</sequence>
<keyword evidence="3" id="KW-1185">Reference proteome</keyword>
<accession>A0A0A8UUB5</accession>
<gene>
    <name evidence="2" type="ORF">LHA_1332</name>
</gene>
<proteinExistence type="predicted"/>
<feature type="region of interest" description="Disordered" evidence="1">
    <location>
        <begin position="613"/>
        <end position="682"/>
    </location>
</feature>
<evidence type="ECO:0000256" key="1">
    <source>
        <dbReference type="SAM" id="MobiDB-lite"/>
    </source>
</evidence>
<dbReference type="Gene3D" id="3.40.50.300">
    <property type="entry name" value="P-loop containing nucleotide triphosphate hydrolases"/>
    <property type="match status" value="1"/>
</dbReference>
<feature type="region of interest" description="Disordered" evidence="1">
    <location>
        <begin position="1248"/>
        <end position="1268"/>
    </location>
</feature>
<protein>
    <submittedName>
        <fullName evidence="2">Uncharacterized protein</fullName>
    </submittedName>
</protein>
<evidence type="ECO:0000313" key="3">
    <source>
        <dbReference type="Proteomes" id="UP000032803"/>
    </source>
</evidence>
<feature type="compositionally biased region" description="Basic and acidic residues" evidence="1">
    <location>
        <begin position="641"/>
        <end position="653"/>
    </location>
</feature>
<dbReference type="InterPro" id="IPR027417">
    <property type="entry name" value="P-loop_NTPase"/>
</dbReference>
<evidence type="ECO:0000313" key="2">
    <source>
        <dbReference type="EMBL" id="CEK10379.1"/>
    </source>
</evidence>
<organism evidence="2 3">
    <name type="scientific">Legionella hackeliae</name>
    <dbReference type="NCBI Taxonomy" id="449"/>
    <lineage>
        <taxon>Bacteria</taxon>
        <taxon>Pseudomonadati</taxon>
        <taxon>Pseudomonadota</taxon>
        <taxon>Gammaproteobacteria</taxon>
        <taxon>Legionellales</taxon>
        <taxon>Legionellaceae</taxon>
        <taxon>Legionella</taxon>
    </lineage>
</organism>
<dbReference type="EMBL" id="LN681225">
    <property type="protein sequence ID" value="CEK10379.1"/>
    <property type="molecule type" value="Genomic_DNA"/>
</dbReference>
<dbReference type="PATRIC" id="fig|449.7.peg.500"/>
<dbReference type="STRING" id="449.LHA_1332"/>
<dbReference type="Proteomes" id="UP000032803">
    <property type="component" value="Chromosome I"/>
</dbReference>
<dbReference type="OrthoDB" id="5654420at2"/>
<dbReference type="RefSeq" id="WP_045105767.1">
    <property type="nucleotide sequence ID" value="NZ_LN681225.1"/>
</dbReference>
<feature type="compositionally biased region" description="Basic and acidic residues" evidence="1">
    <location>
        <begin position="613"/>
        <end position="626"/>
    </location>
</feature>
<dbReference type="AlphaFoldDB" id="A0A0A8UUB5"/>
<dbReference type="HOGENOM" id="CLU_264166_0_0_6"/>
<feature type="compositionally biased region" description="Basic and acidic residues" evidence="1">
    <location>
        <begin position="660"/>
        <end position="673"/>
    </location>
</feature>
<name>A0A0A8UUB5_LEGHA</name>